<dbReference type="Proteomes" id="UP000285655">
    <property type="component" value="Unassembled WGS sequence"/>
</dbReference>
<accession>A0A419DFV3</accession>
<dbReference type="NCBIfam" id="TIGR02532">
    <property type="entry name" value="IV_pilin_GFxxxE"/>
    <property type="match status" value="1"/>
</dbReference>
<dbReference type="InterPro" id="IPR045584">
    <property type="entry name" value="Pilin-like"/>
</dbReference>
<gene>
    <name evidence="2" type="ORF">C4544_00750</name>
</gene>
<dbReference type="PANTHER" id="PTHR30093">
    <property type="entry name" value="GENERAL SECRETION PATHWAY PROTEIN G"/>
    <property type="match status" value="1"/>
</dbReference>
<organism evidence="2 3">
    <name type="scientific">candidate division WS5 bacterium</name>
    <dbReference type="NCBI Taxonomy" id="2093353"/>
    <lineage>
        <taxon>Bacteria</taxon>
        <taxon>candidate division WS5</taxon>
    </lineage>
</organism>
<dbReference type="InterPro" id="IPR012902">
    <property type="entry name" value="N_methyl_site"/>
</dbReference>
<dbReference type="SUPFAM" id="SSF54523">
    <property type="entry name" value="Pili subunits"/>
    <property type="match status" value="1"/>
</dbReference>
<keyword evidence="1" id="KW-0812">Transmembrane</keyword>
<dbReference type="AlphaFoldDB" id="A0A419DFV3"/>
<evidence type="ECO:0000313" key="2">
    <source>
        <dbReference type="EMBL" id="RJO62016.1"/>
    </source>
</evidence>
<name>A0A419DFV3_9BACT</name>
<evidence type="ECO:0000313" key="3">
    <source>
        <dbReference type="Proteomes" id="UP000285655"/>
    </source>
</evidence>
<keyword evidence="1" id="KW-0472">Membrane</keyword>
<comment type="caution">
    <text evidence="2">The sequence shown here is derived from an EMBL/GenBank/DDBJ whole genome shotgun (WGS) entry which is preliminary data.</text>
</comment>
<proteinExistence type="predicted"/>
<keyword evidence="1" id="KW-1133">Transmembrane helix</keyword>
<sequence length="137" mass="14142">MKKLRNREGFTLIEVVVVMAIIAVLAVLVVGAIIIARNTAKETANRSNAKAVQTAFESKYAASRSYPGNINGNCNVSATLTALGLSSTSLSGSACSDTGGCVISNTGTGATSSTYTINVNTKDCGTNYNSNDQLNNP</sequence>
<dbReference type="Gene3D" id="3.30.700.10">
    <property type="entry name" value="Glycoprotein, Type 4 Pilin"/>
    <property type="match status" value="1"/>
</dbReference>
<dbReference type="Pfam" id="PF07963">
    <property type="entry name" value="N_methyl"/>
    <property type="match status" value="1"/>
</dbReference>
<dbReference type="EMBL" id="QZJW01000005">
    <property type="protein sequence ID" value="RJO62016.1"/>
    <property type="molecule type" value="Genomic_DNA"/>
</dbReference>
<reference evidence="2 3" key="1">
    <citation type="journal article" date="2017" name="ISME J.">
        <title>Energy and carbon metabolisms in a deep terrestrial subsurface fluid microbial community.</title>
        <authorList>
            <person name="Momper L."/>
            <person name="Jungbluth S.P."/>
            <person name="Lee M.D."/>
            <person name="Amend J.P."/>
        </authorList>
    </citation>
    <scope>NUCLEOTIDE SEQUENCE [LARGE SCALE GENOMIC DNA]</scope>
    <source>
        <strain evidence="2">SURF_29</strain>
    </source>
</reference>
<protein>
    <submittedName>
        <fullName evidence="2">Prepilin-type N-terminal cleavage/methylation domain-containing protein</fullName>
    </submittedName>
</protein>
<feature type="transmembrane region" description="Helical" evidence="1">
    <location>
        <begin position="12"/>
        <end position="36"/>
    </location>
</feature>
<evidence type="ECO:0000256" key="1">
    <source>
        <dbReference type="SAM" id="Phobius"/>
    </source>
</evidence>
<dbReference type="PROSITE" id="PS00409">
    <property type="entry name" value="PROKAR_NTER_METHYL"/>
    <property type="match status" value="1"/>
</dbReference>